<accession>A0A060TI84</accession>
<dbReference type="Pfam" id="PF06011">
    <property type="entry name" value="TRP"/>
    <property type="match status" value="1"/>
</dbReference>
<dbReference type="SMART" id="SM01320">
    <property type="entry name" value="TRP_N"/>
    <property type="match status" value="1"/>
</dbReference>
<feature type="transmembrane region" description="Helical" evidence="8">
    <location>
        <begin position="473"/>
        <end position="493"/>
    </location>
</feature>
<comment type="subcellular location">
    <subcellularLocation>
        <location evidence="1">Membrane</location>
        <topology evidence="1">Multi-pass membrane protein</topology>
    </subcellularLocation>
</comment>
<evidence type="ECO:0000256" key="1">
    <source>
        <dbReference type="ARBA" id="ARBA00004141"/>
    </source>
</evidence>
<evidence type="ECO:0000256" key="7">
    <source>
        <dbReference type="SAM" id="MobiDB-lite"/>
    </source>
</evidence>
<dbReference type="InterPro" id="IPR032800">
    <property type="entry name" value="TRP_N"/>
</dbReference>
<comment type="similarity">
    <text evidence="2">Belongs to the transient receptor potential (TRP) ion channel family.</text>
</comment>
<dbReference type="GO" id="GO:0016020">
    <property type="term" value="C:membrane"/>
    <property type="evidence" value="ECO:0007669"/>
    <property type="project" value="UniProtKB-SubCell"/>
</dbReference>
<dbReference type="GO" id="GO:0055085">
    <property type="term" value="P:transmembrane transport"/>
    <property type="evidence" value="ECO:0007669"/>
    <property type="project" value="TreeGrafter"/>
</dbReference>
<evidence type="ECO:0000256" key="9">
    <source>
        <dbReference type="SAM" id="SignalP"/>
    </source>
</evidence>
<evidence type="ECO:0000256" key="3">
    <source>
        <dbReference type="ARBA" id="ARBA00022692"/>
    </source>
</evidence>
<name>A0A060TI84_BLAAD</name>
<evidence type="ECO:0000256" key="6">
    <source>
        <dbReference type="ARBA" id="ARBA00023136"/>
    </source>
</evidence>
<feature type="transmembrane region" description="Helical" evidence="8">
    <location>
        <begin position="499"/>
        <end position="517"/>
    </location>
</feature>
<dbReference type="PANTHER" id="PTHR31145">
    <property type="entry name" value="INTEGRAL MEMBRANE PROTEIN (AFU_ORTHOLOGUE AFUA_7G01610)"/>
    <property type="match status" value="1"/>
</dbReference>
<feature type="transmembrane region" description="Helical" evidence="8">
    <location>
        <begin position="560"/>
        <end position="589"/>
    </location>
</feature>
<dbReference type="AlphaFoldDB" id="A0A060TI84"/>
<evidence type="ECO:0000256" key="5">
    <source>
        <dbReference type="ARBA" id="ARBA00022989"/>
    </source>
</evidence>
<keyword evidence="5 8" id="KW-1133">Transmembrane helix</keyword>
<keyword evidence="4 9" id="KW-0732">Signal</keyword>
<evidence type="ECO:0000259" key="10">
    <source>
        <dbReference type="SMART" id="SM01320"/>
    </source>
</evidence>
<feature type="domain" description="ML-like" evidence="10">
    <location>
        <begin position="22"/>
        <end position="161"/>
    </location>
</feature>
<feature type="transmembrane region" description="Helical" evidence="8">
    <location>
        <begin position="529"/>
        <end position="548"/>
    </location>
</feature>
<evidence type="ECO:0000256" key="2">
    <source>
        <dbReference type="ARBA" id="ARBA00010642"/>
    </source>
</evidence>
<proteinExistence type="inferred from homology"/>
<keyword evidence="3 8" id="KW-0812">Transmembrane</keyword>
<feature type="region of interest" description="Disordered" evidence="7">
    <location>
        <begin position="656"/>
        <end position="718"/>
    </location>
</feature>
<dbReference type="GO" id="GO:0009272">
    <property type="term" value="P:fungal-type cell wall biogenesis"/>
    <property type="evidence" value="ECO:0007669"/>
    <property type="project" value="TreeGrafter"/>
</dbReference>
<feature type="transmembrane region" description="Helical" evidence="8">
    <location>
        <begin position="383"/>
        <end position="404"/>
    </location>
</feature>
<dbReference type="PANTHER" id="PTHR31145:SF4">
    <property type="entry name" value="FLAVIN CARRIER PROTEIN 1-RELATED"/>
    <property type="match status" value="1"/>
</dbReference>
<sequence>MRLVALFTVVMGFVAQLAMAESVIEASSLVTCMDNSLFSASTFKVTFTPDNRTITYEIDASVEIDGKVVAEVDIYAYGINIISKTIDPCDIDLVQLCPLNPGQITISSHSQLSESVINSIPGVAYNVPDIDAIVYVRVRSKDTNEQLACIQADLTNLKTVNHVGVKWATAVIAGIGLLTSAVVSTLGSSFTAAHIGTNSLMLFAYFQSVVIITMEAVNKVPPIAAAWGQNLAWSVGLIEVKFMQKIFRWYVAATGGSPTTYIKHPTISVLVQKRNQITARLADMVRSHAEHFASLIRRETFAAESTSTLLVLRGIKRVAYSAGIEPTAAVITAFTMFVFFCFAVCLLILIVRGILEILWRTKVLDVQRGLYFHHNWRLVTKGAVLRLVYIGFPTLLVFSFWEFVQQDSPAVIVLAVFFFLLVTGILAWNTYKVYVIGQRSIADHGTPAYMLYADGRTLNKYGFLYTQFDAARYWFIVVYLVYTFIKVLFIAFAQSSGKTQGLAIFLIELVFLVLVCWKRPYMDKSTNVINIISCVVMTLNAFFFLFFSDLFGQPPAVASIMGVIFFILNAAYALVLLIFTLVTCGMVIFSKNPDARFKPAKDDRASFTQEDYHINPNDINELTALGAAARADHESTAAFSRDSNFWGGNGSSGSLPLNPFNEKHSSGASATPVRTVSRTASEDFDFGNDGPSDSISEIGGATHGHGRSESSTGLKEKF</sequence>
<gene>
    <name evidence="11" type="ORF">GNLVRS02_ARAD1D44528g</name>
</gene>
<feature type="transmembrane region" description="Helical" evidence="8">
    <location>
        <begin position="410"/>
        <end position="431"/>
    </location>
</feature>
<reference evidence="11" key="1">
    <citation type="submission" date="2014-02" db="EMBL/GenBank/DDBJ databases">
        <authorList>
            <person name="Genoscope - CEA"/>
        </authorList>
    </citation>
    <scope>NUCLEOTIDE SEQUENCE</scope>
    <source>
        <strain evidence="11">LS3</strain>
    </source>
</reference>
<feature type="compositionally biased region" description="Polar residues" evidence="7">
    <location>
        <begin position="709"/>
        <end position="718"/>
    </location>
</feature>
<reference evidence="11" key="2">
    <citation type="submission" date="2014-06" db="EMBL/GenBank/DDBJ databases">
        <title>The complete genome of Blastobotrys (Arxula) adeninivorans LS3 - a yeast of biotechnological interest.</title>
        <authorList>
            <person name="Kunze G."/>
            <person name="Gaillardin C."/>
            <person name="Czernicka M."/>
            <person name="Durrens P."/>
            <person name="Martin T."/>
            <person name="Boer E."/>
            <person name="Gabaldon T."/>
            <person name="Cruz J."/>
            <person name="Talla E."/>
            <person name="Marck C."/>
            <person name="Goffeau A."/>
            <person name="Barbe V."/>
            <person name="Baret P."/>
            <person name="Baronian K."/>
            <person name="Beier S."/>
            <person name="Bleykasten C."/>
            <person name="Bode R."/>
            <person name="Casaregola S."/>
            <person name="Despons L."/>
            <person name="Fairhead C."/>
            <person name="Giersberg M."/>
            <person name="Gierski P."/>
            <person name="Hahnel U."/>
            <person name="Hartmann A."/>
            <person name="Jankowska D."/>
            <person name="Jubin C."/>
            <person name="Jung P."/>
            <person name="Lafontaine I."/>
            <person name="Leh-Louis V."/>
            <person name="Lemaire M."/>
            <person name="Marcet-Houben M."/>
            <person name="Mascher M."/>
            <person name="Morel G."/>
            <person name="Richard G.-F."/>
            <person name="Riechen J."/>
            <person name="Sacerdot C."/>
            <person name="Sarkar A."/>
            <person name="Savel G."/>
            <person name="Schacherer J."/>
            <person name="Sherman D."/>
            <person name="Straub M.-L."/>
            <person name="Stein N."/>
            <person name="Thierry A."/>
            <person name="Trautwein-Schult A."/>
            <person name="Westhof E."/>
            <person name="Worch S."/>
            <person name="Dujon B."/>
            <person name="Souciet J.-L."/>
            <person name="Wincker P."/>
            <person name="Scholz U."/>
            <person name="Neuveglise N."/>
        </authorList>
    </citation>
    <scope>NUCLEOTIDE SEQUENCE</scope>
    <source>
        <strain evidence="11">LS3</strain>
    </source>
</reference>
<dbReference type="EMBL" id="HG937694">
    <property type="protein sequence ID" value="CDP38871.1"/>
    <property type="molecule type" value="Genomic_DNA"/>
</dbReference>
<dbReference type="InterPro" id="IPR040241">
    <property type="entry name" value="TRP_Flc/Pkd2-like"/>
</dbReference>
<keyword evidence="6 8" id="KW-0472">Membrane</keyword>
<feature type="transmembrane region" description="Helical" evidence="8">
    <location>
        <begin position="328"/>
        <end position="351"/>
    </location>
</feature>
<dbReference type="Pfam" id="PF14558">
    <property type="entry name" value="TRP_N"/>
    <property type="match status" value="1"/>
</dbReference>
<evidence type="ECO:0000256" key="4">
    <source>
        <dbReference type="ARBA" id="ARBA00022729"/>
    </source>
</evidence>
<organism evidence="11">
    <name type="scientific">Blastobotrys adeninivorans</name>
    <name type="common">Yeast</name>
    <name type="synonym">Arxula adeninivorans</name>
    <dbReference type="NCBI Taxonomy" id="409370"/>
    <lineage>
        <taxon>Eukaryota</taxon>
        <taxon>Fungi</taxon>
        <taxon>Dikarya</taxon>
        <taxon>Ascomycota</taxon>
        <taxon>Saccharomycotina</taxon>
        <taxon>Dipodascomycetes</taxon>
        <taxon>Dipodascales</taxon>
        <taxon>Trichomonascaceae</taxon>
        <taxon>Blastobotrys</taxon>
    </lineage>
</organism>
<protein>
    <submittedName>
        <fullName evidence="11">ARAD1D44528p</fullName>
    </submittedName>
</protein>
<evidence type="ECO:0000256" key="8">
    <source>
        <dbReference type="SAM" id="Phobius"/>
    </source>
</evidence>
<dbReference type="PhylomeDB" id="A0A060TI84"/>
<feature type="chain" id="PRO_5001587853" evidence="9">
    <location>
        <begin position="21"/>
        <end position="718"/>
    </location>
</feature>
<evidence type="ECO:0000313" key="11">
    <source>
        <dbReference type="EMBL" id="CDP38871.1"/>
    </source>
</evidence>
<feature type="compositionally biased region" description="Polar residues" evidence="7">
    <location>
        <begin position="666"/>
        <end position="679"/>
    </location>
</feature>
<dbReference type="InterPro" id="IPR010308">
    <property type="entry name" value="TRP_C"/>
</dbReference>
<feature type="signal peptide" evidence="9">
    <location>
        <begin position="1"/>
        <end position="20"/>
    </location>
</feature>